<comment type="caution">
    <text evidence="15">The sequence shown here is derived from an EMBL/GenBank/DDBJ whole genome shotgun (WGS) entry which is preliminary data.</text>
</comment>
<keyword evidence="6 12" id="KW-0812">Transmembrane</keyword>
<dbReference type="CDD" id="cd00075">
    <property type="entry name" value="HATPase"/>
    <property type="match status" value="1"/>
</dbReference>
<keyword evidence="9" id="KW-0902">Two-component regulatory system</keyword>
<dbReference type="AlphaFoldDB" id="A0A3E0VQC9"/>
<keyword evidence="8 12" id="KW-1133">Transmembrane helix</keyword>
<dbReference type="FunFam" id="1.10.287.130:FF:000001">
    <property type="entry name" value="Two-component sensor histidine kinase"/>
    <property type="match status" value="1"/>
</dbReference>
<dbReference type="InterPro" id="IPR036890">
    <property type="entry name" value="HATPase_C_sf"/>
</dbReference>
<keyword evidence="16" id="KW-1185">Reference proteome</keyword>
<evidence type="ECO:0000313" key="15">
    <source>
        <dbReference type="EMBL" id="RFA11057.1"/>
    </source>
</evidence>
<accession>A0A3E0VQC9</accession>
<feature type="domain" description="HAMP" evidence="14">
    <location>
        <begin position="187"/>
        <end position="249"/>
    </location>
</feature>
<dbReference type="Pfam" id="PF00672">
    <property type="entry name" value="HAMP"/>
    <property type="match status" value="1"/>
</dbReference>
<dbReference type="Gene3D" id="1.10.287.130">
    <property type="match status" value="1"/>
</dbReference>
<gene>
    <name evidence="15" type="ORF">B7R54_02835</name>
</gene>
<dbReference type="PRINTS" id="PR00344">
    <property type="entry name" value="BCTRLSENSOR"/>
</dbReference>
<dbReference type="CDD" id="cd06225">
    <property type="entry name" value="HAMP"/>
    <property type="match status" value="1"/>
</dbReference>
<evidence type="ECO:0000259" key="13">
    <source>
        <dbReference type="PROSITE" id="PS50109"/>
    </source>
</evidence>
<dbReference type="GO" id="GO:0000155">
    <property type="term" value="F:phosphorelay sensor kinase activity"/>
    <property type="evidence" value="ECO:0007669"/>
    <property type="project" value="InterPro"/>
</dbReference>
<dbReference type="PROSITE" id="PS50109">
    <property type="entry name" value="HIS_KIN"/>
    <property type="match status" value="1"/>
</dbReference>
<dbReference type="SMART" id="SM00387">
    <property type="entry name" value="HATPase_c"/>
    <property type="match status" value="1"/>
</dbReference>
<evidence type="ECO:0000256" key="4">
    <source>
        <dbReference type="ARBA" id="ARBA00022553"/>
    </source>
</evidence>
<evidence type="ECO:0000256" key="3">
    <source>
        <dbReference type="ARBA" id="ARBA00012438"/>
    </source>
</evidence>
<dbReference type="OrthoDB" id="9786919at2"/>
<evidence type="ECO:0000313" key="16">
    <source>
        <dbReference type="Proteomes" id="UP000256486"/>
    </source>
</evidence>
<feature type="transmembrane region" description="Helical" evidence="12">
    <location>
        <begin position="164"/>
        <end position="186"/>
    </location>
</feature>
<dbReference type="PANTHER" id="PTHR45436:SF5">
    <property type="entry name" value="SENSOR HISTIDINE KINASE TRCS"/>
    <property type="match status" value="1"/>
</dbReference>
<dbReference type="PROSITE" id="PS50885">
    <property type="entry name" value="HAMP"/>
    <property type="match status" value="1"/>
</dbReference>
<comment type="subcellular location">
    <subcellularLocation>
        <location evidence="2">Cell membrane</location>
    </subcellularLocation>
</comment>
<dbReference type="Pfam" id="PF00512">
    <property type="entry name" value="HisKA"/>
    <property type="match status" value="1"/>
</dbReference>
<dbReference type="Pfam" id="PF02518">
    <property type="entry name" value="HATPase_c"/>
    <property type="match status" value="1"/>
</dbReference>
<dbReference type="Gene3D" id="6.10.340.10">
    <property type="match status" value="1"/>
</dbReference>
<dbReference type="SUPFAM" id="SSF55874">
    <property type="entry name" value="ATPase domain of HSP90 chaperone/DNA topoisomerase II/histidine kinase"/>
    <property type="match status" value="1"/>
</dbReference>
<dbReference type="SMART" id="SM00304">
    <property type="entry name" value="HAMP"/>
    <property type="match status" value="1"/>
</dbReference>
<keyword evidence="5" id="KW-0808">Transferase</keyword>
<dbReference type="InterPro" id="IPR003661">
    <property type="entry name" value="HisK_dim/P_dom"/>
</dbReference>
<protein>
    <recommendedName>
        <fullName evidence="3">histidine kinase</fullName>
        <ecNumber evidence="3">2.7.13.3</ecNumber>
    </recommendedName>
</protein>
<proteinExistence type="predicted"/>
<evidence type="ECO:0000256" key="12">
    <source>
        <dbReference type="SAM" id="Phobius"/>
    </source>
</evidence>
<evidence type="ECO:0000256" key="6">
    <source>
        <dbReference type="ARBA" id="ARBA00022692"/>
    </source>
</evidence>
<evidence type="ECO:0000256" key="1">
    <source>
        <dbReference type="ARBA" id="ARBA00000085"/>
    </source>
</evidence>
<dbReference type="InterPro" id="IPR050428">
    <property type="entry name" value="TCS_sensor_his_kinase"/>
</dbReference>
<feature type="domain" description="Histidine kinase" evidence="13">
    <location>
        <begin position="264"/>
        <end position="482"/>
    </location>
</feature>
<evidence type="ECO:0000256" key="10">
    <source>
        <dbReference type="ARBA" id="ARBA00023136"/>
    </source>
</evidence>
<evidence type="ECO:0000256" key="7">
    <source>
        <dbReference type="ARBA" id="ARBA00022777"/>
    </source>
</evidence>
<evidence type="ECO:0000256" key="2">
    <source>
        <dbReference type="ARBA" id="ARBA00004236"/>
    </source>
</evidence>
<dbReference type="GO" id="GO:0005886">
    <property type="term" value="C:plasma membrane"/>
    <property type="evidence" value="ECO:0007669"/>
    <property type="project" value="UniProtKB-SubCell"/>
</dbReference>
<dbReference type="EMBL" id="NBWZ01000001">
    <property type="protein sequence ID" value="RFA11057.1"/>
    <property type="molecule type" value="Genomic_DNA"/>
</dbReference>
<dbReference type="CDD" id="cd00082">
    <property type="entry name" value="HisKA"/>
    <property type="match status" value="1"/>
</dbReference>
<dbReference type="EC" id="2.7.13.3" evidence="3"/>
<sequence>MSVAALIAVLGLAIGLVSTLTLNGVLVSRVDAQLPGGGGRGADAAPSTGYNLPLFNNDPSTFLDRQPIGTVGLLSSGSVVFSSGAVVSSGTSRGGGFADTSIAALSSSQIAQLAALPTSAVPVTVDLGNGLGQYRVVSLVTTTGLSVVIGTSLASVQATIAQQALITVIITVVGLLLAVAIGGLIIRFALRPLQRVAETAAHVAELPLDRGEVALAVRVPDRDTNPKTEVGRVGSALNRMLEHVASALTSRQQSEDKVRQFVADASHELRTPLASIRGYAELTRRGSHDLPDDVTHSLGRIESEAKRMTSLVEDLLLLARLDSRPDIAHETVDLTLTLVDAVSDAHVAGRDHDWILDLPEEPLEIVGDGPRIYQITANLLANARVHTPPGTHVTAGLESITVDGRAFAVISVTDDGPGIDPSLMPTLFERFVRGDVSRSRHAGSTGLGLAIVYAVAEAHGGSVTVESAPGRTAFRILLPVAGVPTGQAGSALPPPGQAALPDLPPASAGTPA</sequence>
<dbReference type="InterPro" id="IPR004358">
    <property type="entry name" value="Sig_transdc_His_kin-like_C"/>
</dbReference>
<evidence type="ECO:0000256" key="9">
    <source>
        <dbReference type="ARBA" id="ARBA00023012"/>
    </source>
</evidence>
<evidence type="ECO:0000256" key="11">
    <source>
        <dbReference type="SAM" id="MobiDB-lite"/>
    </source>
</evidence>
<dbReference type="InterPro" id="IPR003594">
    <property type="entry name" value="HATPase_dom"/>
</dbReference>
<evidence type="ECO:0000256" key="8">
    <source>
        <dbReference type="ARBA" id="ARBA00022989"/>
    </source>
</evidence>
<evidence type="ECO:0000256" key="5">
    <source>
        <dbReference type="ARBA" id="ARBA00022679"/>
    </source>
</evidence>
<reference evidence="15 16" key="1">
    <citation type="submission" date="2017-04" db="EMBL/GenBank/DDBJ databases">
        <title>Comparative genome analysis of Subtercola boreus.</title>
        <authorList>
            <person name="Cho Y.-J."/>
            <person name="Cho A."/>
            <person name="Kim O.-S."/>
            <person name="Lee J.-I."/>
        </authorList>
    </citation>
    <scope>NUCLEOTIDE SEQUENCE [LARGE SCALE GENOMIC DNA]</scope>
    <source>
        <strain evidence="15 16">K300</strain>
    </source>
</reference>
<dbReference type="InterPro" id="IPR005467">
    <property type="entry name" value="His_kinase_dom"/>
</dbReference>
<keyword evidence="4" id="KW-0597">Phosphoprotein</keyword>
<organism evidence="15 16">
    <name type="scientific">Subtercola boreus</name>
    <dbReference type="NCBI Taxonomy" id="120213"/>
    <lineage>
        <taxon>Bacteria</taxon>
        <taxon>Bacillati</taxon>
        <taxon>Actinomycetota</taxon>
        <taxon>Actinomycetes</taxon>
        <taxon>Micrococcales</taxon>
        <taxon>Microbacteriaceae</taxon>
        <taxon>Subtercola</taxon>
    </lineage>
</organism>
<dbReference type="InterPro" id="IPR036097">
    <property type="entry name" value="HisK_dim/P_sf"/>
</dbReference>
<dbReference type="InterPro" id="IPR003660">
    <property type="entry name" value="HAMP_dom"/>
</dbReference>
<feature type="region of interest" description="Disordered" evidence="11">
    <location>
        <begin position="487"/>
        <end position="512"/>
    </location>
</feature>
<comment type="catalytic activity">
    <reaction evidence="1">
        <text>ATP + protein L-histidine = ADP + protein N-phospho-L-histidine.</text>
        <dbReference type="EC" id="2.7.13.3"/>
    </reaction>
</comment>
<keyword evidence="10 12" id="KW-0472">Membrane</keyword>
<dbReference type="Proteomes" id="UP000256486">
    <property type="component" value="Unassembled WGS sequence"/>
</dbReference>
<name>A0A3E0VQC9_9MICO</name>
<dbReference type="PANTHER" id="PTHR45436">
    <property type="entry name" value="SENSOR HISTIDINE KINASE YKOH"/>
    <property type="match status" value="1"/>
</dbReference>
<dbReference type="SMART" id="SM00388">
    <property type="entry name" value="HisKA"/>
    <property type="match status" value="1"/>
</dbReference>
<evidence type="ECO:0000259" key="14">
    <source>
        <dbReference type="PROSITE" id="PS50885"/>
    </source>
</evidence>
<keyword evidence="7" id="KW-0418">Kinase</keyword>
<dbReference type="SUPFAM" id="SSF47384">
    <property type="entry name" value="Homodimeric domain of signal transducing histidine kinase"/>
    <property type="match status" value="1"/>
</dbReference>
<dbReference type="Gene3D" id="3.30.565.10">
    <property type="entry name" value="Histidine kinase-like ATPase, C-terminal domain"/>
    <property type="match status" value="1"/>
</dbReference>